<evidence type="ECO:0000256" key="5">
    <source>
        <dbReference type="ARBA" id="ARBA00022989"/>
    </source>
</evidence>
<feature type="transmembrane region" description="Helical" evidence="7">
    <location>
        <begin position="6"/>
        <end position="29"/>
    </location>
</feature>
<reference evidence="10" key="1">
    <citation type="submission" date="2016-10" db="EMBL/GenBank/DDBJ databases">
        <authorList>
            <person name="Varghese N."/>
            <person name="Submissions S."/>
        </authorList>
    </citation>
    <scope>NUCLEOTIDE SEQUENCE [LARGE SCALE GENOMIC DNA]</scope>
    <source>
        <strain evidence="10">CBMB127</strain>
    </source>
</reference>
<evidence type="ECO:0000256" key="7">
    <source>
        <dbReference type="SAM" id="Phobius"/>
    </source>
</evidence>
<evidence type="ECO:0000256" key="1">
    <source>
        <dbReference type="ARBA" id="ARBA00004651"/>
    </source>
</evidence>
<dbReference type="Proteomes" id="UP000198629">
    <property type="component" value="Unassembled WGS sequence"/>
</dbReference>
<dbReference type="GO" id="GO:0005886">
    <property type="term" value="C:plasma membrane"/>
    <property type="evidence" value="ECO:0007669"/>
    <property type="project" value="UniProtKB-SubCell"/>
</dbReference>
<dbReference type="Pfam" id="PF04239">
    <property type="entry name" value="DUF421"/>
    <property type="match status" value="1"/>
</dbReference>
<feature type="domain" description="YetF C-terminal" evidence="8">
    <location>
        <begin position="91"/>
        <end position="158"/>
    </location>
</feature>
<organism evidence="9 10">
    <name type="scientific">Methylophilus rhizosphaerae</name>
    <dbReference type="NCBI Taxonomy" id="492660"/>
    <lineage>
        <taxon>Bacteria</taxon>
        <taxon>Pseudomonadati</taxon>
        <taxon>Pseudomonadota</taxon>
        <taxon>Betaproteobacteria</taxon>
        <taxon>Nitrosomonadales</taxon>
        <taxon>Methylophilaceae</taxon>
        <taxon>Methylophilus</taxon>
    </lineage>
</organism>
<dbReference type="EMBL" id="FNFX01000003">
    <property type="protein sequence ID" value="SDK54533.1"/>
    <property type="molecule type" value="Genomic_DNA"/>
</dbReference>
<protein>
    <recommendedName>
        <fullName evidence="8">YetF C-terminal domain-containing protein</fullName>
    </recommendedName>
</protein>
<sequence length="160" mass="18145">MDLSVFYLTVPLWEIILRGTIVFWFLFLIFRSILRRSMGDVSIGDFLFVAIMADASQNAMSGDAKSVADGLALVSVLVSWNVLIDWLSYRSPWVRRIMEAPPIVLVCNGILQTRAMRREFITREDIMAKLRESGMDNLADIKQMQLETDGQISVIPADKT</sequence>
<name>A0A1G9CS71_9PROT</name>
<dbReference type="InterPro" id="IPR023090">
    <property type="entry name" value="UPF0702_alpha/beta_dom_sf"/>
</dbReference>
<dbReference type="STRING" id="492660.SAMN05192566_1600"/>
<keyword evidence="5 7" id="KW-1133">Transmembrane helix</keyword>
<comment type="subcellular location">
    <subcellularLocation>
        <location evidence="1">Cell membrane</location>
        <topology evidence="1">Multi-pass membrane protein</topology>
    </subcellularLocation>
</comment>
<evidence type="ECO:0000259" key="8">
    <source>
        <dbReference type="Pfam" id="PF04239"/>
    </source>
</evidence>
<evidence type="ECO:0000256" key="3">
    <source>
        <dbReference type="ARBA" id="ARBA00022475"/>
    </source>
</evidence>
<dbReference type="PANTHER" id="PTHR34582">
    <property type="entry name" value="UPF0702 TRANSMEMBRANE PROTEIN YCAP"/>
    <property type="match status" value="1"/>
</dbReference>
<evidence type="ECO:0000256" key="6">
    <source>
        <dbReference type="ARBA" id="ARBA00023136"/>
    </source>
</evidence>
<dbReference type="RefSeq" id="WP_245652719.1">
    <property type="nucleotide sequence ID" value="NZ_FNFX01000003.1"/>
</dbReference>
<proteinExistence type="inferred from homology"/>
<evidence type="ECO:0000256" key="4">
    <source>
        <dbReference type="ARBA" id="ARBA00022692"/>
    </source>
</evidence>
<evidence type="ECO:0000313" key="10">
    <source>
        <dbReference type="Proteomes" id="UP000198629"/>
    </source>
</evidence>
<dbReference type="InterPro" id="IPR007353">
    <property type="entry name" value="DUF421"/>
</dbReference>
<accession>A0A1G9CS71</accession>
<dbReference type="PANTHER" id="PTHR34582:SF6">
    <property type="entry name" value="UPF0702 TRANSMEMBRANE PROTEIN YCAP"/>
    <property type="match status" value="1"/>
</dbReference>
<keyword evidence="6 7" id="KW-0472">Membrane</keyword>
<dbReference type="Gene3D" id="3.30.240.20">
    <property type="entry name" value="bsu07140 like domains"/>
    <property type="match status" value="1"/>
</dbReference>
<evidence type="ECO:0000256" key="2">
    <source>
        <dbReference type="ARBA" id="ARBA00006448"/>
    </source>
</evidence>
<evidence type="ECO:0000313" key="9">
    <source>
        <dbReference type="EMBL" id="SDK54533.1"/>
    </source>
</evidence>
<keyword evidence="4 7" id="KW-0812">Transmembrane</keyword>
<keyword evidence="10" id="KW-1185">Reference proteome</keyword>
<comment type="similarity">
    <text evidence="2">Belongs to the UPF0702 family.</text>
</comment>
<dbReference type="AlphaFoldDB" id="A0A1G9CS71"/>
<keyword evidence="3" id="KW-1003">Cell membrane</keyword>
<gene>
    <name evidence="9" type="ORF">SAMN05192566_1600</name>
</gene>